<sequence>MNKIKLLILTVLVSAGVAVAQNVTTPYSMYGYGILGDRATSMQRQMGSVGYAMNSGRQINVMNPASYASIDSLTFLFDIGADLSVLWQKEGELKQRTTGGGLDYVTMQFPICKFMGGSIGMLPYSSVGYAFGKSIDHGAMENQGNGGINQAYIGLAGKYAGFSLGVNFAYSFGNIINDVYSTPNSAGQSLFEHVMEIRDWDVNLGLQYTARLSRTERITAGVTFSPKKSLHGNTWATTQELKHESVPDTVASMKISGNYYTPMSIGAGIAYKHERNSRWMLEADFTFQQWSKAKYSAMYENADPDNMVFQGMDFNNRTKFALGGEFVPKIRGNYVQRISYRAGAYYNNDYLKIRGNRVREYGVTAGFGLNTPEGKTMINLGIEWKHRQAHPNPLLTENYLNITLGVNINEVWFFKRPIK</sequence>
<evidence type="ECO:0000313" key="1">
    <source>
        <dbReference type="EMBL" id="TGY77160.1"/>
    </source>
</evidence>
<evidence type="ECO:0000313" key="2">
    <source>
        <dbReference type="Proteomes" id="UP000306319"/>
    </source>
</evidence>
<gene>
    <name evidence="1" type="ORF">E5331_15865</name>
</gene>
<keyword evidence="2" id="KW-1185">Reference proteome</keyword>
<dbReference type="EMBL" id="SRYB01000029">
    <property type="protein sequence ID" value="TGY77160.1"/>
    <property type="molecule type" value="Genomic_DNA"/>
</dbReference>
<comment type="caution">
    <text evidence="1">The sequence shown here is derived from an EMBL/GenBank/DDBJ whole genome shotgun (WGS) entry which is preliminary data.</text>
</comment>
<protein>
    <submittedName>
        <fullName evidence="1">Uncharacterized protein</fullName>
    </submittedName>
</protein>
<organism evidence="1 2">
    <name type="scientific">Lepagella muris</name>
    <dbReference type="NCBI Taxonomy" id="3032870"/>
    <lineage>
        <taxon>Bacteria</taxon>
        <taxon>Pseudomonadati</taxon>
        <taxon>Bacteroidota</taxon>
        <taxon>Bacteroidia</taxon>
        <taxon>Bacteroidales</taxon>
        <taxon>Muribaculaceae</taxon>
        <taxon>Lepagella</taxon>
    </lineage>
</organism>
<name>A0AC61RCM7_9BACT</name>
<proteinExistence type="predicted"/>
<dbReference type="Proteomes" id="UP000306319">
    <property type="component" value="Unassembled WGS sequence"/>
</dbReference>
<reference evidence="1" key="1">
    <citation type="submission" date="2019-04" db="EMBL/GenBank/DDBJ databases">
        <title>Microbes associate with the intestines of laboratory mice.</title>
        <authorList>
            <person name="Navarre W."/>
            <person name="Wong E."/>
            <person name="Huang K."/>
            <person name="Tropini C."/>
            <person name="Ng K."/>
            <person name="Yu B."/>
        </authorList>
    </citation>
    <scope>NUCLEOTIDE SEQUENCE</scope>
    <source>
        <strain evidence="1">NM04_E33</strain>
    </source>
</reference>
<accession>A0AC61RCM7</accession>